<accession>A0A1G8BD71</accession>
<proteinExistence type="predicted"/>
<protein>
    <submittedName>
        <fullName evidence="1">Uncharacterized protein</fullName>
    </submittedName>
</protein>
<reference evidence="2" key="1">
    <citation type="submission" date="2016-10" db="EMBL/GenBank/DDBJ databases">
        <authorList>
            <person name="Varghese N."/>
            <person name="Submissions S."/>
        </authorList>
    </citation>
    <scope>NUCLEOTIDE SEQUENCE [LARGE SCALE GENOMIC DNA]</scope>
    <source>
        <strain evidence="2">DSM 15363</strain>
    </source>
</reference>
<dbReference type="AlphaFoldDB" id="A0A1G8BD71"/>
<evidence type="ECO:0000313" key="2">
    <source>
        <dbReference type="Proteomes" id="UP000199492"/>
    </source>
</evidence>
<evidence type="ECO:0000313" key="1">
    <source>
        <dbReference type="EMBL" id="SDH31014.1"/>
    </source>
</evidence>
<organism evidence="1 2">
    <name type="scientific">Winogradskyella thalassocola</name>
    <dbReference type="NCBI Taxonomy" id="262004"/>
    <lineage>
        <taxon>Bacteria</taxon>
        <taxon>Pseudomonadati</taxon>
        <taxon>Bacteroidota</taxon>
        <taxon>Flavobacteriia</taxon>
        <taxon>Flavobacteriales</taxon>
        <taxon>Flavobacteriaceae</taxon>
        <taxon>Winogradskyella</taxon>
    </lineage>
</organism>
<dbReference type="Proteomes" id="UP000199492">
    <property type="component" value="Unassembled WGS sequence"/>
</dbReference>
<keyword evidence="2" id="KW-1185">Reference proteome</keyword>
<gene>
    <name evidence="1" type="ORF">SAMN04489796_102302</name>
</gene>
<dbReference type="EMBL" id="FNCZ01000002">
    <property type="protein sequence ID" value="SDH31014.1"/>
    <property type="molecule type" value="Genomic_DNA"/>
</dbReference>
<name>A0A1G8BD71_9FLAO</name>
<sequence>MVLSFFFSAVSDLVLNAFQLVSTSRFTAVLVFVFTGCGFEEPQLSTETAINNITIRKASNKRLISNTL</sequence>